<comment type="subcellular location">
    <subcellularLocation>
        <location evidence="1">Cytoplasm</location>
    </subcellularLocation>
</comment>
<dbReference type="PANTHER" id="PTHR48111">
    <property type="entry name" value="REGULATOR OF RPOS"/>
    <property type="match status" value="1"/>
</dbReference>
<dbReference type="Proteomes" id="UP000285120">
    <property type="component" value="Unassembled WGS sequence"/>
</dbReference>
<evidence type="ECO:0000313" key="12">
    <source>
        <dbReference type="Proteomes" id="UP000285120"/>
    </source>
</evidence>
<evidence type="ECO:0000259" key="10">
    <source>
        <dbReference type="PROSITE" id="PS51755"/>
    </source>
</evidence>
<evidence type="ECO:0000256" key="8">
    <source>
        <dbReference type="PROSITE-ProRule" id="PRU01091"/>
    </source>
</evidence>
<dbReference type="PANTHER" id="PTHR48111:SF26">
    <property type="entry name" value="STAGE 0 SPORULATION PROTEIN A HOMOLOG"/>
    <property type="match status" value="1"/>
</dbReference>
<gene>
    <name evidence="11" type="ORF">ATL39_2964</name>
</gene>
<dbReference type="InterPro" id="IPR039420">
    <property type="entry name" value="WalR-like"/>
</dbReference>
<dbReference type="Pfam" id="PF00072">
    <property type="entry name" value="Response_reg"/>
    <property type="match status" value="1"/>
</dbReference>
<protein>
    <submittedName>
        <fullName evidence="11">DNA-binding response OmpR family regulator</fullName>
    </submittedName>
</protein>
<dbReference type="AlphaFoldDB" id="A0A419UWQ0"/>
<accession>A0A419UWQ0</accession>
<dbReference type="EMBL" id="RAPK01000011">
    <property type="protein sequence ID" value="RKD69544.1"/>
    <property type="molecule type" value="Genomic_DNA"/>
</dbReference>
<keyword evidence="4" id="KW-0805">Transcription regulation</keyword>
<reference evidence="11 12" key="1">
    <citation type="submission" date="2018-09" db="EMBL/GenBank/DDBJ databases">
        <title>Genomic Encyclopedia of Archaeal and Bacterial Type Strains, Phase II (KMG-II): from individual species to whole genera.</title>
        <authorList>
            <person name="Goeker M."/>
        </authorList>
    </citation>
    <scope>NUCLEOTIDE SEQUENCE [LARGE SCALE GENOMIC DNA]</scope>
    <source>
        <strain evidence="11 12">DSM 17008</strain>
    </source>
</reference>
<dbReference type="GO" id="GO:0032993">
    <property type="term" value="C:protein-DNA complex"/>
    <property type="evidence" value="ECO:0007669"/>
    <property type="project" value="TreeGrafter"/>
</dbReference>
<evidence type="ECO:0000256" key="6">
    <source>
        <dbReference type="ARBA" id="ARBA00023163"/>
    </source>
</evidence>
<evidence type="ECO:0000256" key="2">
    <source>
        <dbReference type="ARBA" id="ARBA00022553"/>
    </source>
</evidence>
<organism evidence="11 12">
    <name type="scientific">Sinobaca qinghaiensis</name>
    <dbReference type="NCBI Taxonomy" id="342944"/>
    <lineage>
        <taxon>Bacteria</taxon>
        <taxon>Bacillati</taxon>
        <taxon>Bacillota</taxon>
        <taxon>Bacilli</taxon>
        <taxon>Bacillales</taxon>
        <taxon>Sporolactobacillaceae</taxon>
        <taxon>Sinobaca</taxon>
    </lineage>
</organism>
<dbReference type="SUPFAM" id="SSF52172">
    <property type="entry name" value="CheY-like"/>
    <property type="match status" value="1"/>
</dbReference>
<dbReference type="CDD" id="cd00383">
    <property type="entry name" value="trans_reg_C"/>
    <property type="match status" value="1"/>
</dbReference>
<dbReference type="PROSITE" id="PS50110">
    <property type="entry name" value="RESPONSE_REGULATORY"/>
    <property type="match status" value="1"/>
</dbReference>
<dbReference type="InterPro" id="IPR016032">
    <property type="entry name" value="Sig_transdc_resp-reg_C-effctor"/>
</dbReference>
<dbReference type="InterPro" id="IPR001867">
    <property type="entry name" value="OmpR/PhoB-type_DNA-bd"/>
</dbReference>
<sequence length="235" mass="26844">MIMNDSILLIEDDQEIHEMVLNHMQKEGYKMTSAFDGNEALRLFSKGTYDLVILDLMLPTANGLDILQTIRKESMLPILIMSAKGSDLDKALGLGFGADDYIAKPFSLIEMTARVRAALRRSQQYSHTALNHSEQKVQIGGLEINLSYFSVKREGRELNLTAKEFQILKLLATNPNQVFTKGQLFESVWKEVYYGDDNVINVHIRRLREKIEEDPSSPKYIKTIWGIGYKIEVEK</sequence>
<dbReference type="GO" id="GO:0005829">
    <property type="term" value="C:cytosol"/>
    <property type="evidence" value="ECO:0007669"/>
    <property type="project" value="TreeGrafter"/>
</dbReference>
<dbReference type="GO" id="GO:0000976">
    <property type="term" value="F:transcription cis-regulatory region binding"/>
    <property type="evidence" value="ECO:0007669"/>
    <property type="project" value="TreeGrafter"/>
</dbReference>
<keyword evidence="6" id="KW-0804">Transcription</keyword>
<evidence type="ECO:0000256" key="1">
    <source>
        <dbReference type="ARBA" id="ARBA00004496"/>
    </source>
</evidence>
<keyword evidence="12" id="KW-1185">Reference proteome</keyword>
<evidence type="ECO:0000313" key="11">
    <source>
        <dbReference type="EMBL" id="RKD69544.1"/>
    </source>
</evidence>
<evidence type="ECO:0000259" key="9">
    <source>
        <dbReference type="PROSITE" id="PS50110"/>
    </source>
</evidence>
<evidence type="ECO:0000256" key="3">
    <source>
        <dbReference type="ARBA" id="ARBA00023012"/>
    </source>
</evidence>
<evidence type="ECO:0000256" key="4">
    <source>
        <dbReference type="ARBA" id="ARBA00023015"/>
    </source>
</evidence>
<feature type="domain" description="OmpR/PhoB-type" evidence="10">
    <location>
        <begin position="134"/>
        <end position="233"/>
    </location>
</feature>
<dbReference type="GO" id="GO:0006355">
    <property type="term" value="P:regulation of DNA-templated transcription"/>
    <property type="evidence" value="ECO:0007669"/>
    <property type="project" value="InterPro"/>
</dbReference>
<dbReference type="SUPFAM" id="SSF46894">
    <property type="entry name" value="C-terminal effector domain of the bipartite response regulators"/>
    <property type="match status" value="1"/>
</dbReference>
<feature type="DNA-binding region" description="OmpR/PhoB-type" evidence="8">
    <location>
        <begin position="134"/>
        <end position="233"/>
    </location>
</feature>
<dbReference type="FunFam" id="3.40.50.2300:FF:000001">
    <property type="entry name" value="DNA-binding response regulator PhoB"/>
    <property type="match status" value="1"/>
</dbReference>
<dbReference type="GO" id="GO:0000156">
    <property type="term" value="F:phosphorelay response regulator activity"/>
    <property type="evidence" value="ECO:0007669"/>
    <property type="project" value="TreeGrafter"/>
</dbReference>
<comment type="caution">
    <text evidence="11">The sequence shown here is derived from an EMBL/GenBank/DDBJ whole genome shotgun (WGS) entry which is preliminary data.</text>
</comment>
<keyword evidence="5 8" id="KW-0238">DNA-binding</keyword>
<dbReference type="InterPro" id="IPR011006">
    <property type="entry name" value="CheY-like_superfamily"/>
</dbReference>
<keyword evidence="2 7" id="KW-0597">Phosphoprotein</keyword>
<dbReference type="SMART" id="SM00448">
    <property type="entry name" value="REC"/>
    <property type="match status" value="1"/>
</dbReference>
<evidence type="ECO:0000256" key="7">
    <source>
        <dbReference type="PROSITE-ProRule" id="PRU00169"/>
    </source>
</evidence>
<evidence type="ECO:0000256" key="5">
    <source>
        <dbReference type="ARBA" id="ARBA00023125"/>
    </source>
</evidence>
<dbReference type="InterPro" id="IPR036388">
    <property type="entry name" value="WH-like_DNA-bd_sf"/>
</dbReference>
<dbReference type="InterPro" id="IPR001789">
    <property type="entry name" value="Sig_transdc_resp-reg_receiver"/>
</dbReference>
<dbReference type="FunFam" id="1.10.10.10:FF:000018">
    <property type="entry name" value="DNA-binding response regulator ResD"/>
    <property type="match status" value="1"/>
</dbReference>
<dbReference type="Pfam" id="PF00486">
    <property type="entry name" value="Trans_reg_C"/>
    <property type="match status" value="1"/>
</dbReference>
<feature type="domain" description="Response regulatory" evidence="9">
    <location>
        <begin position="6"/>
        <end position="119"/>
    </location>
</feature>
<name>A0A419UWQ0_9BACL</name>
<dbReference type="Gene3D" id="3.40.50.2300">
    <property type="match status" value="1"/>
</dbReference>
<feature type="modified residue" description="4-aspartylphosphate" evidence="7">
    <location>
        <position position="55"/>
    </location>
</feature>
<keyword evidence="3" id="KW-0902">Two-component regulatory system</keyword>
<dbReference type="SMART" id="SM00862">
    <property type="entry name" value="Trans_reg_C"/>
    <property type="match status" value="1"/>
</dbReference>
<dbReference type="PROSITE" id="PS51755">
    <property type="entry name" value="OMPR_PHOB"/>
    <property type="match status" value="1"/>
</dbReference>
<proteinExistence type="predicted"/>
<dbReference type="Gene3D" id="6.10.250.690">
    <property type="match status" value="1"/>
</dbReference>
<dbReference type="Gene3D" id="1.10.10.10">
    <property type="entry name" value="Winged helix-like DNA-binding domain superfamily/Winged helix DNA-binding domain"/>
    <property type="match status" value="1"/>
</dbReference>